<dbReference type="OrthoDB" id="7376164at2"/>
<sequence>MRIFLVIAFASLTLATPALAQYAPGSIGNGGRMPETMSPGALPPPPTIVAPSTPAPQPSASYGGRYPNTESLSRDRIQSEGYRVNRITRQNDGSWNADVSRDPVPTRPKGVPSKVTVYPDGRIVEER</sequence>
<feature type="region of interest" description="Disordered" evidence="1">
    <location>
        <begin position="27"/>
        <end position="127"/>
    </location>
</feature>
<evidence type="ECO:0008006" key="5">
    <source>
        <dbReference type="Google" id="ProtNLM"/>
    </source>
</evidence>
<gene>
    <name evidence="3" type="ORF">RSO01_32790</name>
</gene>
<protein>
    <recommendedName>
        <fullName evidence="5">PepSY domain-containing protein</fullName>
    </recommendedName>
</protein>
<evidence type="ECO:0000313" key="4">
    <source>
        <dbReference type="Proteomes" id="UP000321058"/>
    </source>
</evidence>
<keyword evidence="2" id="KW-0732">Signal</keyword>
<proteinExistence type="predicted"/>
<reference evidence="3 4" key="1">
    <citation type="submission" date="2019-07" db="EMBL/GenBank/DDBJ databases">
        <title>Whole genome shotgun sequence of Reyranella soli NBRC 108950.</title>
        <authorList>
            <person name="Hosoyama A."/>
            <person name="Uohara A."/>
            <person name="Ohji S."/>
            <person name="Ichikawa N."/>
        </authorList>
    </citation>
    <scope>NUCLEOTIDE SEQUENCE [LARGE SCALE GENOMIC DNA]</scope>
    <source>
        <strain evidence="3 4">NBRC 108950</strain>
    </source>
</reference>
<comment type="caution">
    <text evidence="3">The sequence shown here is derived from an EMBL/GenBank/DDBJ whole genome shotgun (WGS) entry which is preliminary data.</text>
</comment>
<dbReference type="AlphaFoldDB" id="A0A512NAZ6"/>
<evidence type="ECO:0000256" key="2">
    <source>
        <dbReference type="SAM" id="SignalP"/>
    </source>
</evidence>
<dbReference type="RefSeq" id="WP_147150189.1">
    <property type="nucleotide sequence ID" value="NZ_BKAJ01000054.1"/>
</dbReference>
<accession>A0A512NAZ6</accession>
<evidence type="ECO:0000313" key="3">
    <source>
        <dbReference type="EMBL" id="GEP56113.1"/>
    </source>
</evidence>
<organism evidence="3 4">
    <name type="scientific">Reyranella soli</name>
    <dbReference type="NCBI Taxonomy" id="1230389"/>
    <lineage>
        <taxon>Bacteria</taxon>
        <taxon>Pseudomonadati</taxon>
        <taxon>Pseudomonadota</taxon>
        <taxon>Alphaproteobacteria</taxon>
        <taxon>Hyphomicrobiales</taxon>
        <taxon>Reyranellaceae</taxon>
        <taxon>Reyranella</taxon>
    </lineage>
</organism>
<feature type="chain" id="PRO_5021732759" description="PepSY domain-containing protein" evidence="2">
    <location>
        <begin position="21"/>
        <end position="127"/>
    </location>
</feature>
<dbReference type="Proteomes" id="UP000321058">
    <property type="component" value="Unassembled WGS sequence"/>
</dbReference>
<feature type="signal peptide" evidence="2">
    <location>
        <begin position="1"/>
        <end position="20"/>
    </location>
</feature>
<feature type="compositionally biased region" description="Pro residues" evidence="1">
    <location>
        <begin position="41"/>
        <end position="57"/>
    </location>
</feature>
<dbReference type="EMBL" id="BKAJ01000054">
    <property type="protein sequence ID" value="GEP56113.1"/>
    <property type="molecule type" value="Genomic_DNA"/>
</dbReference>
<evidence type="ECO:0000256" key="1">
    <source>
        <dbReference type="SAM" id="MobiDB-lite"/>
    </source>
</evidence>
<name>A0A512NAZ6_9HYPH</name>
<keyword evidence="4" id="KW-1185">Reference proteome</keyword>